<evidence type="ECO:0000256" key="1">
    <source>
        <dbReference type="SAM" id="MobiDB-lite"/>
    </source>
</evidence>
<dbReference type="EMBL" id="SKBN01000063">
    <property type="protein sequence ID" value="TGJ84612.1"/>
    <property type="molecule type" value="Genomic_DNA"/>
</dbReference>
<feature type="region of interest" description="Disordered" evidence="1">
    <location>
        <begin position="98"/>
        <end position="154"/>
    </location>
</feature>
<sequence>MASDIHRKRTGRGLKVSEEIVVKEEMYEEMEDDMPRYYKSLAAHLKTDSPELNHRVSAYIASQTAMATMAKYNAINRMFSEVFPQAASYSQQTHDSHYMSPLMKHGHSSPSITGSASSPASRNPSTSTQSHSSIANSPLPNISPSHTPCAVSAPTPNLSPATISTDVTESAGTLYQAPQSAFTNIPLDPQLVQQSTCSFTSELSNEVKMMAKVDMTDPMAMHFFGDSTPTAFPMPDGNAERFSPMYQLEPGGSDSYGLLKPPNEYSAGYFSPVDGPTDFQEGPSPNSFSQFGIPGCGDSGIEGWESFVDYDTEQ</sequence>
<protein>
    <submittedName>
        <fullName evidence="2">Uncharacterized protein</fullName>
    </submittedName>
</protein>
<evidence type="ECO:0000313" key="2">
    <source>
        <dbReference type="EMBL" id="TGJ84612.1"/>
    </source>
</evidence>
<feature type="compositionally biased region" description="Low complexity" evidence="1">
    <location>
        <begin position="108"/>
        <end position="121"/>
    </location>
</feature>
<accession>A0A4Z0Z7W8</accession>
<gene>
    <name evidence="2" type="ORF">E0Z10_g4146</name>
</gene>
<feature type="compositionally biased region" description="Polar residues" evidence="1">
    <location>
        <begin position="122"/>
        <end position="146"/>
    </location>
</feature>
<organism evidence="2 3">
    <name type="scientific">Xylaria hypoxylon</name>
    <dbReference type="NCBI Taxonomy" id="37992"/>
    <lineage>
        <taxon>Eukaryota</taxon>
        <taxon>Fungi</taxon>
        <taxon>Dikarya</taxon>
        <taxon>Ascomycota</taxon>
        <taxon>Pezizomycotina</taxon>
        <taxon>Sordariomycetes</taxon>
        <taxon>Xylariomycetidae</taxon>
        <taxon>Xylariales</taxon>
        <taxon>Xylariaceae</taxon>
        <taxon>Xylaria</taxon>
    </lineage>
</organism>
<proteinExistence type="predicted"/>
<keyword evidence="3" id="KW-1185">Reference proteome</keyword>
<dbReference type="AlphaFoldDB" id="A0A4Z0Z7W8"/>
<dbReference type="Proteomes" id="UP000297716">
    <property type="component" value="Unassembled WGS sequence"/>
</dbReference>
<evidence type="ECO:0000313" key="3">
    <source>
        <dbReference type="Proteomes" id="UP000297716"/>
    </source>
</evidence>
<dbReference type="OrthoDB" id="5397087at2759"/>
<comment type="caution">
    <text evidence="2">The sequence shown here is derived from an EMBL/GenBank/DDBJ whole genome shotgun (WGS) entry which is preliminary data.</text>
</comment>
<dbReference type="STRING" id="37992.A0A4Z0Z7W8"/>
<name>A0A4Z0Z7W8_9PEZI</name>
<reference evidence="2 3" key="1">
    <citation type="submission" date="2019-03" db="EMBL/GenBank/DDBJ databases">
        <title>Draft genome sequence of Xylaria hypoxylon DSM 108379, a ubiquitous saprotrophic-parasitic fungi on hardwood.</title>
        <authorList>
            <person name="Buettner E."/>
            <person name="Leonhardt S."/>
            <person name="Gebauer A.M."/>
            <person name="Liers C."/>
            <person name="Hofrichter M."/>
            <person name="Kellner H."/>
        </authorList>
    </citation>
    <scope>NUCLEOTIDE SEQUENCE [LARGE SCALE GENOMIC DNA]</scope>
    <source>
        <strain evidence="2 3">DSM 108379</strain>
    </source>
</reference>